<dbReference type="InterPro" id="IPR025534">
    <property type="entry name" value="DUF4420"/>
</dbReference>
<comment type="caution">
    <text evidence="1">The sequence shown here is derived from an EMBL/GenBank/DDBJ whole genome shotgun (WGS) entry which is preliminary data.</text>
</comment>
<dbReference type="Proteomes" id="UP000034954">
    <property type="component" value="Unassembled WGS sequence"/>
</dbReference>
<evidence type="ECO:0000313" key="2">
    <source>
        <dbReference type="Proteomes" id="UP000034954"/>
    </source>
</evidence>
<accession>A0A0M2V3E9</accession>
<protein>
    <recommendedName>
        <fullName evidence="3">PD-(D/E)XK motif protein</fullName>
    </recommendedName>
</protein>
<dbReference type="Pfam" id="PF14390">
    <property type="entry name" value="DUF4420"/>
    <property type="match status" value="1"/>
</dbReference>
<name>A0A0M2V3E9_9BACT</name>
<sequence>MNILTNLTNKTKMKERIKQIWTQLEANSAAVPGLFKLRYSGTSKCDVFLGVKFPETHRMLILKAPLTIGKEFNFRYEFRGLKFDKIYDPDDSKYLLLNLVLVDKQFKDVFDTLVADVLAAVINESDIKAILKNYSNRLIKWQSLFERFKQQGLTPEEQRGLYGEIFFLRKFIKSNSDFLNIINSWVGPEKQIRDFQSGTWSVEIKTTHQNNHQKVQISSERQLDTRDLGNLFLYHLSLEARQQSGETLNQIVDSVSEYLSTDFNSLNRFKNKLLEAGYFDQHRHLYEHTGYFIRQDVFYKVENDFPRIEERDIRNGVGDVNYSIVISQCSDFIRTEQQVFQTLMFS</sequence>
<proteinExistence type="predicted"/>
<evidence type="ECO:0008006" key="3">
    <source>
        <dbReference type="Google" id="ProtNLM"/>
    </source>
</evidence>
<evidence type="ECO:0000313" key="1">
    <source>
        <dbReference type="EMBL" id="KKO21189.1"/>
    </source>
</evidence>
<organism evidence="1 2">
    <name type="scientific">Candidatus Brocadia fulgida</name>
    <dbReference type="NCBI Taxonomy" id="380242"/>
    <lineage>
        <taxon>Bacteria</taxon>
        <taxon>Pseudomonadati</taxon>
        <taxon>Planctomycetota</taxon>
        <taxon>Candidatus Brocadiia</taxon>
        <taxon>Candidatus Brocadiales</taxon>
        <taxon>Candidatus Brocadiaceae</taxon>
        <taxon>Candidatus Brocadia</taxon>
    </lineage>
</organism>
<reference evidence="1 2" key="1">
    <citation type="journal article" date="2013" name="BMC Microbiol.">
        <title>Identification of the type II cytochrome c maturation pathway in anammox bacteria by comparative genomics.</title>
        <authorList>
            <person name="Ferousi C."/>
            <person name="Speth D.R."/>
            <person name="Reimann J."/>
            <person name="Op den Camp H.J."/>
            <person name="Allen J.W."/>
            <person name="Keltjens J.T."/>
            <person name="Jetten M.S."/>
        </authorList>
    </citation>
    <scope>NUCLEOTIDE SEQUENCE [LARGE SCALE GENOMIC DNA]</scope>
    <source>
        <strain evidence="1">RU1</strain>
    </source>
</reference>
<keyword evidence="2" id="KW-1185">Reference proteome</keyword>
<dbReference type="EMBL" id="LAQJ01000008">
    <property type="protein sequence ID" value="KKO21189.1"/>
    <property type="molecule type" value="Genomic_DNA"/>
</dbReference>
<dbReference type="AlphaFoldDB" id="A0A0M2V3E9"/>
<gene>
    <name evidence="1" type="ORF">BROFUL_00071</name>
</gene>